<accession>A0A9D4BSG0</accession>
<feature type="domain" description="Glycoside hydrolase family 9" evidence="11">
    <location>
        <begin position="1"/>
        <end position="243"/>
    </location>
</feature>
<dbReference type="InterPro" id="IPR012341">
    <property type="entry name" value="6hp_glycosidase-like_sf"/>
</dbReference>
<dbReference type="PROSITE" id="PS00592">
    <property type="entry name" value="GH9_2"/>
    <property type="match status" value="1"/>
</dbReference>
<dbReference type="Pfam" id="PF00759">
    <property type="entry name" value="Glyco_hydro_9"/>
    <property type="match status" value="1"/>
</dbReference>
<keyword evidence="7 8" id="KW-0624">Polysaccharide degradation</keyword>
<evidence type="ECO:0000256" key="3">
    <source>
        <dbReference type="ARBA" id="ARBA00022801"/>
    </source>
</evidence>
<dbReference type="GO" id="GO:0008810">
    <property type="term" value="F:cellulase activity"/>
    <property type="evidence" value="ECO:0007669"/>
    <property type="project" value="UniProtKB-EC"/>
</dbReference>
<evidence type="ECO:0000313" key="13">
    <source>
        <dbReference type="Proteomes" id="UP000828390"/>
    </source>
</evidence>
<comment type="caution">
    <text evidence="12">The sequence shown here is derived from an EMBL/GenBank/DDBJ whole genome shotgun (WGS) entry which is preliminary data.</text>
</comment>
<keyword evidence="6 8" id="KW-0326">Glycosidase</keyword>
<reference evidence="12" key="1">
    <citation type="journal article" date="2019" name="bioRxiv">
        <title>The Genome of the Zebra Mussel, Dreissena polymorpha: A Resource for Invasive Species Research.</title>
        <authorList>
            <person name="McCartney M.A."/>
            <person name="Auch B."/>
            <person name="Kono T."/>
            <person name="Mallez S."/>
            <person name="Zhang Y."/>
            <person name="Obille A."/>
            <person name="Becker A."/>
            <person name="Abrahante J.E."/>
            <person name="Garbe J."/>
            <person name="Badalamenti J.P."/>
            <person name="Herman A."/>
            <person name="Mangelson H."/>
            <person name="Liachko I."/>
            <person name="Sullivan S."/>
            <person name="Sone E.D."/>
            <person name="Koren S."/>
            <person name="Silverstein K.A.T."/>
            <person name="Beckman K.B."/>
            <person name="Gohl D.M."/>
        </authorList>
    </citation>
    <scope>NUCLEOTIDE SEQUENCE</scope>
    <source>
        <strain evidence="12">Duluth1</strain>
        <tissue evidence="12">Whole animal</tissue>
    </source>
</reference>
<evidence type="ECO:0000313" key="12">
    <source>
        <dbReference type="EMBL" id="KAH3706397.1"/>
    </source>
</evidence>
<evidence type="ECO:0000256" key="5">
    <source>
        <dbReference type="ARBA" id="ARBA00023277"/>
    </source>
</evidence>
<dbReference type="OrthoDB" id="10257085at2759"/>
<name>A0A9D4BSG0_DREPO</name>
<gene>
    <name evidence="12" type="ORF">DPMN_065783</name>
</gene>
<organism evidence="12 13">
    <name type="scientific">Dreissena polymorpha</name>
    <name type="common">Zebra mussel</name>
    <name type="synonym">Mytilus polymorpha</name>
    <dbReference type="NCBI Taxonomy" id="45954"/>
    <lineage>
        <taxon>Eukaryota</taxon>
        <taxon>Metazoa</taxon>
        <taxon>Spiralia</taxon>
        <taxon>Lophotrochozoa</taxon>
        <taxon>Mollusca</taxon>
        <taxon>Bivalvia</taxon>
        <taxon>Autobranchia</taxon>
        <taxon>Heteroconchia</taxon>
        <taxon>Euheterodonta</taxon>
        <taxon>Imparidentia</taxon>
        <taxon>Neoheterodontei</taxon>
        <taxon>Myida</taxon>
        <taxon>Dreissenoidea</taxon>
        <taxon>Dreissenidae</taxon>
        <taxon>Dreissena</taxon>
    </lineage>
</organism>
<feature type="region of interest" description="Disordered" evidence="10">
    <location>
        <begin position="274"/>
        <end position="294"/>
    </location>
</feature>
<dbReference type="GO" id="GO:0030245">
    <property type="term" value="P:cellulose catabolic process"/>
    <property type="evidence" value="ECO:0007669"/>
    <property type="project" value="UniProtKB-KW"/>
</dbReference>
<evidence type="ECO:0000256" key="8">
    <source>
        <dbReference type="PROSITE-ProRule" id="PRU10059"/>
    </source>
</evidence>
<dbReference type="InterPro" id="IPR008928">
    <property type="entry name" value="6-hairpin_glycosidase_sf"/>
</dbReference>
<evidence type="ECO:0000256" key="7">
    <source>
        <dbReference type="ARBA" id="ARBA00023326"/>
    </source>
</evidence>
<dbReference type="EC" id="3.2.1.4" evidence="9"/>
<protein>
    <recommendedName>
        <fullName evidence="9">Endoglucanase</fullName>
        <ecNumber evidence="9">3.2.1.4</ecNumber>
    </recommendedName>
</protein>
<evidence type="ECO:0000256" key="10">
    <source>
        <dbReference type="SAM" id="MobiDB-lite"/>
    </source>
</evidence>
<comment type="similarity">
    <text evidence="2 8 9">Belongs to the glycosyl hydrolase 9 (cellulase E) family.</text>
</comment>
<evidence type="ECO:0000256" key="9">
    <source>
        <dbReference type="RuleBase" id="RU361166"/>
    </source>
</evidence>
<dbReference type="AlphaFoldDB" id="A0A9D4BSG0"/>
<keyword evidence="3 8" id="KW-0378">Hydrolase</keyword>
<reference evidence="12" key="2">
    <citation type="submission" date="2020-11" db="EMBL/GenBank/DDBJ databases">
        <authorList>
            <person name="McCartney M.A."/>
            <person name="Auch B."/>
            <person name="Kono T."/>
            <person name="Mallez S."/>
            <person name="Becker A."/>
            <person name="Gohl D.M."/>
            <person name="Silverstein K.A.T."/>
            <person name="Koren S."/>
            <person name="Bechman K.B."/>
            <person name="Herman A."/>
            <person name="Abrahante J.E."/>
            <person name="Garbe J."/>
        </authorList>
    </citation>
    <scope>NUCLEOTIDE SEQUENCE</scope>
    <source>
        <strain evidence="12">Duluth1</strain>
        <tissue evidence="12">Whole animal</tissue>
    </source>
</reference>
<dbReference type="EMBL" id="JAIWYP010000014">
    <property type="protein sequence ID" value="KAH3706397.1"/>
    <property type="molecule type" value="Genomic_DNA"/>
</dbReference>
<keyword evidence="5 8" id="KW-0119">Carbohydrate metabolism</keyword>
<evidence type="ECO:0000256" key="6">
    <source>
        <dbReference type="ARBA" id="ARBA00023295"/>
    </source>
</evidence>
<feature type="compositionally biased region" description="Low complexity" evidence="10">
    <location>
        <begin position="274"/>
        <end position="293"/>
    </location>
</feature>
<dbReference type="Gene3D" id="1.50.10.10">
    <property type="match status" value="1"/>
</dbReference>
<dbReference type="SUPFAM" id="SSF48208">
    <property type="entry name" value="Six-hairpin glycosidases"/>
    <property type="match status" value="1"/>
</dbReference>
<feature type="active site" evidence="8">
    <location>
        <position position="236"/>
    </location>
</feature>
<comment type="catalytic activity">
    <reaction evidence="1 9">
        <text>Endohydrolysis of (1-&gt;4)-beta-D-glucosidic linkages in cellulose, lichenin and cereal beta-D-glucans.</text>
        <dbReference type="EC" id="3.2.1.4"/>
    </reaction>
</comment>
<dbReference type="InterPro" id="IPR018221">
    <property type="entry name" value="Glyco_hydro_9_His_AS"/>
</dbReference>
<keyword evidence="13" id="KW-1185">Reference proteome</keyword>
<dbReference type="PANTHER" id="PTHR22298">
    <property type="entry name" value="ENDO-1,4-BETA-GLUCANASE"/>
    <property type="match status" value="1"/>
</dbReference>
<sequence>MTSERPVYYNGVNTPGSDVAAETASALAIGYLVFKDRDTTYANQLLNTAKNIYDFAYNYRGLYSNYIPDAARTYGSGGYEDELTQAGVWLYRATGIHSYLTQAESFTRNDWAWSYSWDLKEVAANILLYDVTTESNKKATYGNHVPNFLRRWSPTGNVPFTPGGLVYRDQWGSLRYAANTAFAALLAQDVGIISQGDIDSRTALDPAAQLHYILGNNPAGLSYVVGFGRNYPKRPHHKSSFCAPAPAPQCTFTQFNSLAPHYYLLSAPTAPTSTTKAASTTSAPRSPATTTRAYSRRWQVLSTEKSSGHRRCNLEMTEHSPSLLYRFFIHKMFLSN</sequence>
<proteinExistence type="inferred from homology"/>
<keyword evidence="4 9" id="KW-0136">Cellulose degradation</keyword>
<evidence type="ECO:0000259" key="11">
    <source>
        <dbReference type="Pfam" id="PF00759"/>
    </source>
</evidence>
<dbReference type="Proteomes" id="UP000828390">
    <property type="component" value="Unassembled WGS sequence"/>
</dbReference>
<evidence type="ECO:0000256" key="2">
    <source>
        <dbReference type="ARBA" id="ARBA00007072"/>
    </source>
</evidence>
<evidence type="ECO:0000256" key="1">
    <source>
        <dbReference type="ARBA" id="ARBA00000966"/>
    </source>
</evidence>
<dbReference type="InterPro" id="IPR001701">
    <property type="entry name" value="Glyco_hydro_9"/>
</dbReference>
<evidence type="ECO:0000256" key="4">
    <source>
        <dbReference type="ARBA" id="ARBA00023001"/>
    </source>
</evidence>